<gene>
    <name evidence="4" type="ORF">ABEB36_011607</name>
</gene>
<dbReference type="GO" id="GO:0006281">
    <property type="term" value="P:DNA repair"/>
    <property type="evidence" value="ECO:0007669"/>
    <property type="project" value="UniProtKB-ARBA"/>
</dbReference>
<dbReference type="InterPro" id="IPR013632">
    <property type="entry name" value="Rad51_C"/>
</dbReference>
<dbReference type="GO" id="GO:0005634">
    <property type="term" value="C:nucleus"/>
    <property type="evidence" value="ECO:0007669"/>
    <property type="project" value="UniProtKB-SubCell"/>
</dbReference>
<keyword evidence="5" id="KW-1185">Reference proteome</keyword>
<dbReference type="EMBL" id="JBDJPC010000009">
    <property type="protein sequence ID" value="KAL1490938.1"/>
    <property type="molecule type" value="Genomic_DNA"/>
</dbReference>
<comment type="subcellular location">
    <subcellularLocation>
        <location evidence="1">Nucleus</location>
    </subcellularLocation>
</comment>
<dbReference type="PANTHER" id="PTHR46457:SF1">
    <property type="entry name" value="DNA REPAIR PROTEIN RAD51 HOMOLOG 4"/>
    <property type="match status" value="1"/>
</dbReference>
<evidence type="ECO:0000313" key="5">
    <source>
        <dbReference type="Proteomes" id="UP001566132"/>
    </source>
</evidence>
<evidence type="ECO:0000259" key="3">
    <source>
        <dbReference type="Pfam" id="PF08423"/>
    </source>
</evidence>
<comment type="caution">
    <text evidence="4">The sequence shown here is derived from an EMBL/GenBank/DDBJ whole genome shotgun (WGS) entry which is preliminary data.</text>
</comment>
<dbReference type="InterPro" id="IPR051988">
    <property type="entry name" value="HRR_RAD51_Paralog"/>
</dbReference>
<dbReference type="Gene3D" id="3.40.50.300">
    <property type="entry name" value="P-loop containing nucleotide triphosphate hydrolases"/>
    <property type="match status" value="1"/>
</dbReference>
<feature type="domain" description="Rad51-like C-terminal" evidence="3">
    <location>
        <begin position="75"/>
        <end position="246"/>
    </location>
</feature>
<keyword evidence="2" id="KW-0539">Nucleus</keyword>
<dbReference type="PANTHER" id="PTHR46457">
    <property type="entry name" value="DNA REPAIR PROTEIN RAD51 HOMOLOG 4"/>
    <property type="match status" value="1"/>
</dbReference>
<evidence type="ECO:0000256" key="2">
    <source>
        <dbReference type="ARBA" id="ARBA00023242"/>
    </source>
</evidence>
<dbReference type="InterPro" id="IPR027417">
    <property type="entry name" value="P-loop_NTPase"/>
</dbReference>
<name>A0ABD1E8G2_HYPHA</name>
<protein>
    <recommendedName>
        <fullName evidence="3">Rad51-like C-terminal domain-containing protein</fullName>
    </recommendedName>
</protein>
<dbReference type="Proteomes" id="UP001566132">
    <property type="component" value="Unassembled WGS sequence"/>
</dbReference>
<sequence length="298" mass="34247">MLLKSSYHQLLTEDNLILLRRKQIFRVLDFLNADNKFLERCTTLTYPKHLAKTHSAPPVNGLNYFKKLLKYSSILSTGIQLFDDLLQGGFMGGTIYEMCGAVESGNYQLLLTIIRNLLYKGEKVYFLDTKRDFSAVHMKEKLLPLTGNNWTQSVLLLENILIKRISCKYDLVRAIFEVKQELREGLSVKIAIIHSVSTLFLSSNNASENNNILNHLANVLRYMMIQYNVIIVLTNLLTSWNDNVEFTENISGGKYWQTVPQVRLKIEKISSEHYDISLMKHNNSIGLDRVTIHSSVIQ</sequence>
<reference evidence="4 5" key="1">
    <citation type="submission" date="2024-05" db="EMBL/GenBank/DDBJ databases">
        <title>Genetic variation in Jamaican populations of the coffee berry borer (Hypothenemus hampei).</title>
        <authorList>
            <person name="Errbii M."/>
            <person name="Myrie A."/>
        </authorList>
    </citation>
    <scope>NUCLEOTIDE SEQUENCE [LARGE SCALE GENOMIC DNA]</scope>
    <source>
        <strain evidence="4">JA-Hopewell-2020-01-JO</strain>
        <tissue evidence="4">Whole body</tissue>
    </source>
</reference>
<evidence type="ECO:0000256" key="1">
    <source>
        <dbReference type="ARBA" id="ARBA00004123"/>
    </source>
</evidence>
<dbReference type="SUPFAM" id="SSF52540">
    <property type="entry name" value="P-loop containing nucleoside triphosphate hydrolases"/>
    <property type="match status" value="1"/>
</dbReference>
<accession>A0ABD1E8G2</accession>
<dbReference type="Pfam" id="PF08423">
    <property type="entry name" value="Rad51"/>
    <property type="match status" value="1"/>
</dbReference>
<dbReference type="AlphaFoldDB" id="A0ABD1E8G2"/>
<evidence type="ECO:0000313" key="4">
    <source>
        <dbReference type="EMBL" id="KAL1490938.1"/>
    </source>
</evidence>
<organism evidence="4 5">
    <name type="scientific">Hypothenemus hampei</name>
    <name type="common">Coffee berry borer</name>
    <dbReference type="NCBI Taxonomy" id="57062"/>
    <lineage>
        <taxon>Eukaryota</taxon>
        <taxon>Metazoa</taxon>
        <taxon>Ecdysozoa</taxon>
        <taxon>Arthropoda</taxon>
        <taxon>Hexapoda</taxon>
        <taxon>Insecta</taxon>
        <taxon>Pterygota</taxon>
        <taxon>Neoptera</taxon>
        <taxon>Endopterygota</taxon>
        <taxon>Coleoptera</taxon>
        <taxon>Polyphaga</taxon>
        <taxon>Cucujiformia</taxon>
        <taxon>Curculionidae</taxon>
        <taxon>Scolytinae</taxon>
        <taxon>Hypothenemus</taxon>
    </lineage>
</organism>
<proteinExistence type="predicted"/>